<gene>
    <name evidence="2" type="ORF">LX81_00223</name>
</gene>
<name>A0A2W7P8R1_9RHOB</name>
<evidence type="ECO:0000256" key="1">
    <source>
        <dbReference type="SAM" id="SignalP"/>
    </source>
</evidence>
<feature type="signal peptide" evidence="1">
    <location>
        <begin position="1"/>
        <end position="19"/>
    </location>
</feature>
<dbReference type="EMBL" id="QKZL01000001">
    <property type="protein sequence ID" value="PZX19762.1"/>
    <property type="molecule type" value="Genomic_DNA"/>
</dbReference>
<feature type="chain" id="PRO_5016002097" evidence="1">
    <location>
        <begin position="20"/>
        <end position="165"/>
    </location>
</feature>
<evidence type="ECO:0000313" key="3">
    <source>
        <dbReference type="Proteomes" id="UP000248916"/>
    </source>
</evidence>
<evidence type="ECO:0000313" key="2">
    <source>
        <dbReference type="EMBL" id="PZX19762.1"/>
    </source>
</evidence>
<comment type="caution">
    <text evidence="2">The sequence shown here is derived from an EMBL/GenBank/DDBJ whole genome shotgun (WGS) entry which is preliminary data.</text>
</comment>
<dbReference type="AlphaFoldDB" id="A0A2W7P8R1"/>
<proteinExistence type="predicted"/>
<keyword evidence="1" id="KW-0732">Signal</keyword>
<dbReference type="Proteomes" id="UP000248916">
    <property type="component" value="Unassembled WGS sequence"/>
</dbReference>
<keyword evidence="3" id="KW-1185">Reference proteome</keyword>
<dbReference type="RefSeq" id="WP_111535432.1">
    <property type="nucleotide sequence ID" value="NZ_QKZL01000001.1"/>
</dbReference>
<sequence length="165" mass="17136">MRHLPAGFVLALVPFAAVAQDGTVPDAPAGGDAQSAIEARIAKFNPCEPLGTEVLGISLGVNRVREVQIERSDLRLRGDGVSFDVSGRLTCRGAGEGTSGDLSFDISASLEAVLSTCEIKEVTVDLGEAEGEMSWAFDAASPVIEGVLMGRVEEEAKNACTTLAS</sequence>
<organism evidence="2 3">
    <name type="scientific">Palleronia aestuarii</name>
    <dbReference type="NCBI Taxonomy" id="568105"/>
    <lineage>
        <taxon>Bacteria</taxon>
        <taxon>Pseudomonadati</taxon>
        <taxon>Pseudomonadota</taxon>
        <taxon>Alphaproteobacteria</taxon>
        <taxon>Rhodobacterales</taxon>
        <taxon>Roseobacteraceae</taxon>
        <taxon>Palleronia</taxon>
    </lineage>
</organism>
<protein>
    <submittedName>
        <fullName evidence="2">Uncharacterized protein</fullName>
    </submittedName>
</protein>
<reference evidence="2 3" key="1">
    <citation type="submission" date="2018-06" db="EMBL/GenBank/DDBJ databases">
        <title>Genomic Encyclopedia of Archaeal and Bacterial Type Strains, Phase II (KMG-II): from individual species to whole genera.</title>
        <authorList>
            <person name="Goeker M."/>
        </authorList>
    </citation>
    <scope>NUCLEOTIDE SEQUENCE [LARGE SCALE GENOMIC DNA]</scope>
    <source>
        <strain evidence="2 3">DSM 22009</strain>
    </source>
</reference>
<accession>A0A2W7P8R1</accession>